<feature type="chain" id="PRO_5045095939" evidence="1">
    <location>
        <begin position="20"/>
        <end position="105"/>
    </location>
</feature>
<keyword evidence="3" id="KW-1185">Reference proteome</keyword>
<keyword evidence="1" id="KW-0732">Signal</keyword>
<dbReference type="RefSeq" id="WP_271432186.1">
    <property type="nucleotide sequence ID" value="NZ_JAQIOY010000002.1"/>
</dbReference>
<evidence type="ECO:0000256" key="1">
    <source>
        <dbReference type="SAM" id="SignalP"/>
    </source>
</evidence>
<dbReference type="Proteomes" id="UP001210720">
    <property type="component" value="Unassembled WGS sequence"/>
</dbReference>
<feature type="signal peptide" evidence="1">
    <location>
        <begin position="1"/>
        <end position="19"/>
    </location>
</feature>
<dbReference type="EMBL" id="JAQIOY010000002">
    <property type="protein sequence ID" value="MDA7424851.1"/>
    <property type="molecule type" value="Genomic_DNA"/>
</dbReference>
<evidence type="ECO:0000313" key="3">
    <source>
        <dbReference type="Proteomes" id="UP001210720"/>
    </source>
</evidence>
<protein>
    <submittedName>
        <fullName evidence="2">Uncharacterized protein</fullName>
    </submittedName>
</protein>
<gene>
    <name evidence="2" type="ORF">PFY00_08950</name>
</gene>
<accession>A0ABT4XSA8</accession>
<reference evidence="2 3" key="1">
    <citation type="submission" date="2023-01" db="EMBL/GenBank/DDBJ databases">
        <title>Thalassococcus onchidii sp. nov., isolated from a marine invertebrate from the South China Sea.</title>
        <authorList>
            <person name="Xu S."/>
            <person name="Liu Z."/>
            <person name="Xu Y."/>
        </authorList>
    </citation>
    <scope>NUCLEOTIDE SEQUENCE [LARGE SCALE GENOMIC DNA]</scope>
    <source>
        <strain evidence="2 3">KCTC 32084</strain>
    </source>
</reference>
<comment type="caution">
    <text evidence="2">The sequence shown here is derived from an EMBL/GenBank/DDBJ whole genome shotgun (WGS) entry which is preliminary data.</text>
</comment>
<name>A0ABT4XSA8_9RHOB</name>
<proteinExistence type="predicted"/>
<organism evidence="2 3">
    <name type="scientific">Thalassococcus lentus</name>
    <dbReference type="NCBI Taxonomy" id="1210524"/>
    <lineage>
        <taxon>Bacteria</taxon>
        <taxon>Pseudomonadati</taxon>
        <taxon>Pseudomonadota</taxon>
        <taxon>Alphaproteobacteria</taxon>
        <taxon>Rhodobacterales</taxon>
        <taxon>Roseobacteraceae</taxon>
        <taxon>Thalassococcus</taxon>
    </lineage>
</organism>
<sequence>MKRILLSASLICAASFVSAQSEIIIPDDSTRFIQQQPQGDTTLRMRSVTVEGQSQLRGLFGDAWTAGEVKVRAAQTCGSAGMKLIYFKPGAKDGKGRTNFAAVCQ</sequence>
<evidence type="ECO:0000313" key="2">
    <source>
        <dbReference type="EMBL" id="MDA7424851.1"/>
    </source>
</evidence>